<dbReference type="Proteomes" id="UP001239994">
    <property type="component" value="Unassembled WGS sequence"/>
</dbReference>
<organism evidence="2 3">
    <name type="scientific">Electrophorus voltai</name>
    <dbReference type="NCBI Taxonomy" id="2609070"/>
    <lineage>
        <taxon>Eukaryota</taxon>
        <taxon>Metazoa</taxon>
        <taxon>Chordata</taxon>
        <taxon>Craniata</taxon>
        <taxon>Vertebrata</taxon>
        <taxon>Euteleostomi</taxon>
        <taxon>Actinopterygii</taxon>
        <taxon>Neopterygii</taxon>
        <taxon>Teleostei</taxon>
        <taxon>Ostariophysi</taxon>
        <taxon>Gymnotiformes</taxon>
        <taxon>Gymnotoidei</taxon>
        <taxon>Gymnotidae</taxon>
        <taxon>Electrophorus</taxon>
    </lineage>
</organism>
<dbReference type="InterPro" id="IPR036397">
    <property type="entry name" value="RNaseH_sf"/>
</dbReference>
<evidence type="ECO:0000259" key="1">
    <source>
        <dbReference type="Pfam" id="PF13358"/>
    </source>
</evidence>
<gene>
    <name evidence="2" type="ORF">P4O66_006336</name>
</gene>
<name>A0AAD8ZKI5_9TELE</name>
<evidence type="ECO:0000313" key="2">
    <source>
        <dbReference type="EMBL" id="KAK1799811.1"/>
    </source>
</evidence>
<dbReference type="PANTHER" id="PTHR23022">
    <property type="entry name" value="TRANSPOSABLE ELEMENT-RELATED"/>
    <property type="match status" value="1"/>
</dbReference>
<dbReference type="Pfam" id="PF13358">
    <property type="entry name" value="DDE_3"/>
    <property type="match status" value="1"/>
</dbReference>
<comment type="caution">
    <text evidence="2">The sequence shown here is derived from an EMBL/GenBank/DDBJ whole genome shotgun (WGS) entry which is preliminary data.</text>
</comment>
<sequence>MAEVRSECICMHSEAKAFGGWMVSRRAAKKPLLSKKNIKGRLTFCGKYRDWPAEDWGEVIFSGEAPFRLFGTSGQMIVRRRKGEHYHESCLMPTVRHPETIHVMTVHKWFGKQNIEILGLWPGNSPDLHPIENLWSILKKRLDKQKHRNCDQLQALIRQEWFAISQDCARN</sequence>
<dbReference type="PANTHER" id="PTHR23022:SF134">
    <property type="entry name" value="TRANSPOSABLE ELEMENT TC1 TRANSPOSASE"/>
    <property type="match status" value="1"/>
</dbReference>
<protein>
    <recommendedName>
        <fullName evidence="1">Tc1-like transposase DDE domain-containing protein</fullName>
    </recommendedName>
</protein>
<dbReference type="EMBL" id="JAROKS010000011">
    <property type="protein sequence ID" value="KAK1799811.1"/>
    <property type="molecule type" value="Genomic_DNA"/>
</dbReference>
<feature type="domain" description="Tc1-like transposase DDE" evidence="1">
    <location>
        <begin position="105"/>
        <end position="154"/>
    </location>
</feature>
<dbReference type="GO" id="GO:0003676">
    <property type="term" value="F:nucleic acid binding"/>
    <property type="evidence" value="ECO:0007669"/>
    <property type="project" value="InterPro"/>
</dbReference>
<dbReference type="Gene3D" id="3.30.420.10">
    <property type="entry name" value="Ribonuclease H-like superfamily/Ribonuclease H"/>
    <property type="match status" value="2"/>
</dbReference>
<dbReference type="AlphaFoldDB" id="A0AAD8ZKI5"/>
<accession>A0AAD8ZKI5</accession>
<dbReference type="InterPro" id="IPR038717">
    <property type="entry name" value="Tc1-like_DDE_dom"/>
</dbReference>
<proteinExistence type="predicted"/>
<reference evidence="2" key="1">
    <citation type="submission" date="2023-03" db="EMBL/GenBank/DDBJ databases">
        <title>Electrophorus voltai genome.</title>
        <authorList>
            <person name="Bian C."/>
        </authorList>
    </citation>
    <scope>NUCLEOTIDE SEQUENCE</scope>
    <source>
        <strain evidence="2">CB-2022</strain>
        <tissue evidence="2">Muscle</tissue>
    </source>
</reference>
<evidence type="ECO:0000313" key="3">
    <source>
        <dbReference type="Proteomes" id="UP001239994"/>
    </source>
</evidence>
<dbReference type="InterPro" id="IPR052338">
    <property type="entry name" value="Transposase_5"/>
</dbReference>
<keyword evidence="3" id="KW-1185">Reference proteome</keyword>